<feature type="transmembrane region" description="Helical" evidence="1">
    <location>
        <begin position="66"/>
        <end position="88"/>
    </location>
</feature>
<sequence length="124" mass="13779">MQEIKIKTFSKKLTLVTAAITLVLGLYSFTRPYSAADFAVIFWHMSPYAFLAALINLTANKTAVRLALIISLSTCSFGLILLFNVVFIQPAVEEGLMHSIAPLWQWAGLIILTLPLILINKIQK</sequence>
<reference evidence="2" key="1">
    <citation type="submission" date="2018-06" db="EMBL/GenBank/DDBJ databases">
        <authorList>
            <person name="Zhirakovskaya E."/>
        </authorList>
    </citation>
    <scope>NUCLEOTIDE SEQUENCE</scope>
</reference>
<keyword evidence="1" id="KW-1133">Transmembrane helix</keyword>
<feature type="transmembrane region" description="Helical" evidence="1">
    <location>
        <begin position="41"/>
        <end position="59"/>
    </location>
</feature>
<keyword evidence="1" id="KW-0472">Membrane</keyword>
<organism evidence="2">
    <name type="scientific">hydrothermal vent metagenome</name>
    <dbReference type="NCBI Taxonomy" id="652676"/>
    <lineage>
        <taxon>unclassified sequences</taxon>
        <taxon>metagenomes</taxon>
        <taxon>ecological metagenomes</taxon>
    </lineage>
</organism>
<feature type="transmembrane region" description="Helical" evidence="1">
    <location>
        <begin position="12"/>
        <end position="29"/>
    </location>
</feature>
<accession>A0A3B0XNR8</accession>
<evidence type="ECO:0000313" key="2">
    <source>
        <dbReference type="EMBL" id="VAW57774.1"/>
    </source>
</evidence>
<gene>
    <name evidence="2" type="ORF">MNBD_GAMMA07-2508</name>
</gene>
<protein>
    <submittedName>
        <fullName evidence="2">Uncharacterized protein</fullName>
    </submittedName>
</protein>
<feature type="transmembrane region" description="Helical" evidence="1">
    <location>
        <begin position="100"/>
        <end position="119"/>
    </location>
</feature>
<dbReference type="AlphaFoldDB" id="A0A3B0XNR8"/>
<dbReference type="EMBL" id="UOFF01000453">
    <property type="protein sequence ID" value="VAW57774.1"/>
    <property type="molecule type" value="Genomic_DNA"/>
</dbReference>
<name>A0A3B0XNR8_9ZZZZ</name>
<evidence type="ECO:0000256" key="1">
    <source>
        <dbReference type="SAM" id="Phobius"/>
    </source>
</evidence>
<keyword evidence="1" id="KW-0812">Transmembrane</keyword>
<proteinExistence type="predicted"/>